<evidence type="ECO:0000313" key="7">
    <source>
        <dbReference type="Proteomes" id="UP000292402"/>
    </source>
</evidence>
<feature type="region of interest" description="Disordered" evidence="4">
    <location>
        <begin position="267"/>
        <end position="286"/>
    </location>
</feature>
<dbReference type="GO" id="GO:0004000">
    <property type="term" value="F:adenosine deaminase activity"/>
    <property type="evidence" value="ECO:0007669"/>
    <property type="project" value="TreeGrafter"/>
</dbReference>
<dbReference type="PANTHER" id="PTHR11409:SF37">
    <property type="entry name" value="ADENOSINE DEAMINASE DOMAIN-CONTAINING PROTEIN"/>
    <property type="match status" value="1"/>
</dbReference>
<dbReference type="SUPFAM" id="SSF51556">
    <property type="entry name" value="Metallo-dependent hydrolases"/>
    <property type="match status" value="1"/>
</dbReference>
<dbReference type="InterPro" id="IPR006330">
    <property type="entry name" value="Ado/ade_deaminase"/>
</dbReference>
<evidence type="ECO:0000256" key="4">
    <source>
        <dbReference type="SAM" id="MobiDB-lite"/>
    </source>
</evidence>
<evidence type="ECO:0000256" key="2">
    <source>
        <dbReference type="ARBA" id="ARBA00022723"/>
    </source>
</evidence>
<evidence type="ECO:0000313" key="6">
    <source>
        <dbReference type="EMBL" id="RYN59006.1"/>
    </source>
</evidence>
<comment type="cofactor">
    <cofactor evidence="1">
        <name>Zn(2+)</name>
        <dbReference type="ChEBI" id="CHEBI:29105"/>
    </cofactor>
</comment>
<feature type="region of interest" description="Disordered" evidence="4">
    <location>
        <begin position="69"/>
        <end position="96"/>
    </location>
</feature>
<dbReference type="AlphaFoldDB" id="A0A4V1WP79"/>
<dbReference type="InterPro" id="IPR001365">
    <property type="entry name" value="A_deaminase_dom"/>
</dbReference>
<dbReference type="GO" id="GO:0046103">
    <property type="term" value="P:inosine biosynthetic process"/>
    <property type="evidence" value="ECO:0007669"/>
    <property type="project" value="TreeGrafter"/>
</dbReference>
<dbReference type="GO" id="GO:0006154">
    <property type="term" value="P:adenosine catabolic process"/>
    <property type="evidence" value="ECO:0007669"/>
    <property type="project" value="TreeGrafter"/>
</dbReference>
<comment type="caution">
    <text evidence="6">The sequence shown here is derived from an EMBL/GenBank/DDBJ whole genome shotgun (WGS) entry which is preliminary data.</text>
</comment>
<sequence>MTTADSPKKRKRALSPLPTRKIPLHSGESQAMEATSEKILTKEEKTEKAWAEFRAALDDEQAIKKYDGERDELVKEEEDNAWDQAARSDKPDSEDGKVEKLAADIIREIREYERNVTFGNVASEALPEPEDRDMGGQYLTNKDRIDRESKLFEIARIVPKGALLHLHFNAALHPELLLVKARKMKNMYIRSIRPIADKNDLALTEVVFNILDPKTVDPNIDIFSDTYPAAEDAVRFKDADVKDRIWMLWSKFRVEFEKKFPGLYQQQEPETFREGRPRRTRHCGDPKQVELHPAENWLRSKMVLSEDEAYGPQQTVNGVWARFNQATRAFKGLLNYESVYKEYIGEAIDRMIVEKIMYAELRPMLLDKSIPSSDGRRAIDNFAQMQLIIDGVREKKAQLEKKGEINKFPFGLKIVYCTPRSIPPALMRKEMEHCIELKVKFPELICGFDLVGAEDRPNHIGFYKKELKAFQKACKEVEVDIPFMFHAGETLLDTGGSAKPENSNLYDAVALGARRIGHGFALLKHPHLVEKFKDAKICVELCPISNELLHLCRNVKEHPFPELLAAGIPCTVNSDNPSLFKYGTISKSLSLANMKRSNSMSHEFYQIMVGAPTMSLYSWKQLARWSIEYSCLDTDQQKDGRKILDKSWNEFCQTIVKDYGGLMSEDNPREINPYRAEVAYGPRKRIHPAILKVESDKDGGPERVKSEREKAEAWKRSLPSDSVVLVHSVGSNQT</sequence>
<dbReference type="PANTHER" id="PTHR11409">
    <property type="entry name" value="ADENOSINE DEAMINASE"/>
    <property type="match status" value="1"/>
</dbReference>
<dbReference type="GO" id="GO:0046872">
    <property type="term" value="F:metal ion binding"/>
    <property type="evidence" value="ECO:0007669"/>
    <property type="project" value="UniProtKB-KW"/>
</dbReference>
<evidence type="ECO:0000256" key="3">
    <source>
        <dbReference type="ARBA" id="ARBA00022801"/>
    </source>
</evidence>
<keyword evidence="2" id="KW-0479">Metal-binding</keyword>
<reference evidence="7" key="1">
    <citation type="journal article" date="2019" name="bioRxiv">
        <title>Genomics, evolutionary history and diagnostics of the Alternaria alternata species group including apple and Asian pear pathotypes.</title>
        <authorList>
            <person name="Armitage A.D."/>
            <person name="Cockerton H.M."/>
            <person name="Sreenivasaprasad S."/>
            <person name="Woodhall J.W."/>
            <person name="Lane C.R."/>
            <person name="Harrison R.J."/>
            <person name="Clarkson J.P."/>
        </authorList>
    </citation>
    <scope>NUCLEOTIDE SEQUENCE [LARGE SCALE GENOMIC DNA]</scope>
    <source>
        <strain evidence="7">FERA 1082</strain>
    </source>
</reference>
<dbReference type="Proteomes" id="UP000292402">
    <property type="component" value="Unassembled WGS sequence"/>
</dbReference>
<name>A0A4V1WP79_9PLEO</name>
<feature type="region of interest" description="Disordered" evidence="4">
    <location>
        <begin position="1"/>
        <end position="35"/>
    </location>
</feature>
<feature type="domain" description="Adenosine deaminase" evidence="5">
    <location>
        <begin position="320"/>
        <end position="636"/>
    </location>
</feature>
<organism evidence="6 7">
    <name type="scientific">Alternaria tenuissima</name>
    <dbReference type="NCBI Taxonomy" id="119927"/>
    <lineage>
        <taxon>Eukaryota</taxon>
        <taxon>Fungi</taxon>
        <taxon>Dikarya</taxon>
        <taxon>Ascomycota</taxon>
        <taxon>Pezizomycotina</taxon>
        <taxon>Dothideomycetes</taxon>
        <taxon>Pleosporomycetidae</taxon>
        <taxon>Pleosporales</taxon>
        <taxon>Pleosporineae</taxon>
        <taxon>Pleosporaceae</taxon>
        <taxon>Alternaria</taxon>
        <taxon>Alternaria sect. Alternaria</taxon>
        <taxon>Alternaria alternata complex</taxon>
    </lineage>
</organism>
<dbReference type="Gene3D" id="3.20.20.140">
    <property type="entry name" value="Metal-dependent hydrolases"/>
    <property type="match status" value="1"/>
</dbReference>
<accession>A0A4V1WP79</accession>
<dbReference type="InterPro" id="IPR032466">
    <property type="entry name" value="Metal_Hydrolase"/>
</dbReference>
<gene>
    <name evidence="6" type="ORF">AA0114_g1679</name>
</gene>
<proteinExistence type="predicted"/>
<evidence type="ECO:0000259" key="5">
    <source>
        <dbReference type="Pfam" id="PF00962"/>
    </source>
</evidence>
<evidence type="ECO:0000256" key="1">
    <source>
        <dbReference type="ARBA" id="ARBA00001947"/>
    </source>
</evidence>
<dbReference type="EMBL" id="PDXA01000004">
    <property type="protein sequence ID" value="RYN59006.1"/>
    <property type="molecule type" value="Genomic_DNA"/>
</dbReference>
<protein>
    <recommendedName>
        <fullName evidence="5">Adenosine deaminase domain-containing protein</fullName>
    </recommendedName>
</protein>
<dbReference type="Pfam" id="PF00962">
    <property type="entry name" value="A_deaminase"/>
    <property type="match status" value="1"/>
</dbReference>
<feature type="compositionally biased region" description="Basic and acidic residues" evidence="4">
    <location>
        <begin position="86"/>
        <end position="96"/>
    </location>
</feature>
<feature type="compositionally biased region" description="Basic and acidic residues" evidence="4">
    <location>
        <begin position="270"/>
        <end position="286"/>
    </location>
</feature>
<keyword evidence="3" id="KW-0378">Hydrolase</keyword>